<dbReference type="Pfam" id="PF00106">
    <property type="entry name" value="adh_short"/>
    <property type="match status" value="1"/>
</dbReference>
<dbReference type="GO" id="GO:0016491">
    <property type="term" value="F:oxidoreductase activity"/>
    <property type="evidence" value="ECO:0007669"/>
    <property type="project" value="UniProtKB-KW"/>
</dbReference>
<dbReference type="InterPro" id="IPR002347">
    <property type="entry name" value="SDR_fam"/>
</dbReference>
<dbReference type="Proteomes" id="UP001602013">
    <property type="component" value="Unassembled WGS sequence"/>
</dbReference>
<dbReference type="RefSeq" id="WP_387409828.1">
    <property type="nucleotide sequence ID" value="NZ_JBIASD010000004.1"/>
</dbReference>
<name>A0ABW6SLE2_9ACTN</name>
<gene>
    <name evidence="1" type="ORF">ACFYXI_08990</name>
</gene>
<comment type="caution">
    <text evidence="1">The sequence shown here is derived from an EMBL/GenBank/DDBJ whole genome shotgun (WGS) entry which is preliminary data.</text>
</comment>
<dbReference type="PANTHER" id="PTHR43431:SF7">
    <property type="entry name" value="OXIDOREDUCTASE, SHORT CHAIN DEHYDROGENASE_REDUCTASE FAMILY (AFU_ORTHOLOGUE AFUA_5G14000)"/>
    <property type="match status" value="1"/>
</dbReference>
<evidence type="ECO:0000313" key="1">
    <source>
        <dbReference type="EMBL" id="MFF3665718.1"/>
    </source>
</evidence>
<organism evidence="1 2">
    <name type="scientific">Microtetraspora malaysiensis</name>
    <dbReference type="NCBI Taxonomy" id="161358"/>
    <lineage>
        <taxon>Bacteria</taxon>
        <taxon>Bacillati</taxon>
        <taxon>Actinomycetota</taxon>
        <taxon>Actinomycetes</taxon>
        <taxon>Streptosporangiales</taxon>
        <taxon>Streptosporangiaceae</taxon>
        <taxon>Microtetraspora</taxon>
    </lineage>
</organism>
<dbReference type="SUPFAM" id="SSF51735">
    <property type="entry name" value="NAD(P)-binding Rossmann-fold domains"/>
    <property type="match status" value="1"/>
</dbReference>
<dbReference type="PANTHER" id="PTHR43431">
    <property type="entry name" value="OXIDOREDUCTASE, SHORT CHAIN DEHYDROGENASE/REDUCTASE FAMILY (AFU_ORTHOLOGUE AFUA_5G14000)"/>
    <property type="match status" value="1"/>
</dbReference>
<dbReference type="InterPro" id="IPR036291">
    <property type="entry name" value="NAD(P)-bd_dom_sf"/>
</dbReference>
<dbReference type="EMBL" id="JBIASD010000004">
    <property type="protein sequence ID" value="MFF3665718.1"/>
    <property type="molecule type" value="Genomic_DNA"/>
</dbReference>
<evidence type="ECO:0000313" key="2">
    <source>
        <dbReference type="Proteomes" id="UP001602013"/>
    </source>
</evidence>
<protein>
    <submittedName>
        <fullName evidence="1">SDR family NAD(P)-dependent oxidoreductase</fullName>
        <ecNumber evidence="1">1.-.-.-</ecNumber>
    </submittedName>
</protein>
<dbReference type="Gene3D" id="3.40.50.720">
    <property type="entry name" value="NAD(P)-binding Rossmann-like Domain"/>
    <property type="match status" value="1"/>
</dbReference>
<keyword evidence="1" id="KW-0560">Oxidoreductase</keyword>
<reference evidence="1 2" key="1">
    <citation type="submission" date="2024-10" db="EMBL/GenBank/DDBJ databases">
        <title>The Natural Products Discovery Center: Release of the First 8490 Sequenced Strains for Exploring Actinobacteria Biosynthetic Diversity.</title>
        <authorList>
            <person name="Kalkreuter E."/>
            <person name="Kautsar S.A."/>
            <person name="Yang D."/>
            <person name="Bader C.D."/>
            <person name="Teijaro C.N."/>
            <person name="Fluegel L."/>
            <person name="Davis C.M."/>
            <person name="Simpson J.R."/>
            <person name="Lauterbach L."/>
            <person name="Steele A.D."/>
            <person name="Gui C."/>
            <person name="Meng S."/>
            <person name="Li G."/>
            <person name="Viehrig K."/>
            <person name="Ye F."/>
            <person name="Su P."/>
            <person name="Kiefer A.F."/>
            <person name="Nichols A."/>
            <person name="Cepeda A.J."/>
            <person name="Yan W."/>
            <person name="Fan B."/>
            <person name="Jiang Y."/>
            <person name="Adhikari A."/>
            <person name="Zheng C.-J."/>
            <person name="Schuster L."/>
            <person name="Cowan T.M."/>
            <person name="Smanski M.J."/>
            <person name="Chevrette M.G."/>
            <person name="De Carvalho L.P.S."/>
            <person name="Shen B."/>
        </authorList>
    </citation>
    <scope>NUCLEOTIDE SEQUENCE [LARGE SCALE GENOMIC DNA]</scope>
    <source>
        <strain evidence="1 2">NPDC002173</strain>
    </source>
</reference>
<dbReference type="EC" id="1.-.-.-" evidence="1"/>
<accession>A0ABW6SLE2</accession>
<keyword evidence="2" id="KW-1185">Reference proteome</keyword>
<sequence length="181" mass="18824">MAELGAVGVTAAAFPADVADPGRLTGALTEAAARFGRIDVLEFSPYAGLTMVQPQDVTLDALRPQVDALLFGAVAAVQAVLPAMREAGSGTLLFTTGGGAIAPYPMLATANIAQAGQRNWALNLHKTLADQGIYAANVAINLMIADAGQALDGVPHRAPDDIAQDYWELYTRREAAEHVIG</sequence>
<proteinExistence type="predicted"/>